<name>A0AAP4X1Q1_9GAMM</name>
<dbReference type="Gene3D" id="3.30.420.10">
    <property type="entry name" value="Ribonuclease H-like superfamily/Ribonuclease H"/>
    <property type="match status" value="1"/>
</dbReference>
<protein>
    <submittedName>
        <fullName evidence="4">3'-5' exonuclease</fullName>
    </submittedName>
</protein>
<dbReference type="InterPro" id="IPR013520">
    <property type="entry name" value="Ribonucl_H"/>
</dbReference>
<dbReference type="RefSeq" id="WP_303593959.1">
    <property type="nucleotide sequence ID" value="NZ_JAUORK010000010.1"/>
</dbReference>
<dbReference type="InterPro" id="IPR036397">
    <property type="entry name" value="RNaseH_sf"/>
</dbReference>
<dbReference type="Pfam" id="PF00929">
    <property type="entry name" value="RNase_T"/>
    <property type="match status" value="1"/>
</dbReference>
<dbReference type="SMART" id="SM00479">
    <property type="entry name" value="EXOIII"/>
    <property type="match status" value="1"/>
</dbReference>
<keyword evidence="2 4" id="KW-0269">Exonuclease</keyword>
<gene>
    <name evidence="4" type="ORF">Q4535_09275</name>
</gene>
<evidence type="ECO:0000259" key="3">
    <source>
        <dbReference type="SMART" id="SM00479"/>
    </source>
</evidence>
<keyword evidence="2 4" id="KW-0378">Hydrolase</keyword>
<proteinExistence type="predicted"/>
<dbReference type="Proteomes" id="UP001170481">
    <property type="component" value="Unassembled WGS sequence"/>
</dbReference>
<feature type="domain" description="Exonuclease" evidence="3">
    <location>
        <begin position="34"/>
        <end position="207"/>
    </location>
</feature>
<keyword evidence="1" id="KW-0540">Nuclease</keyword>
<accession>A0AAP4X1Q1</accession>
<dbReference type="CDD" id="cd06127">
    <property type="entry name" value="DEDDh"/>
    <property type="match status" value="1"/>
</dbReference>
<dbReference type="InterPro" id="IPR012337">
    <property type="entry name" value="RNaseH-like_sf"/>
</dbReference>
<comment type="caution">
    <text evidence="4">The sequence shown here is derived from an EMBL/GenBank/DDBJ whole genome shotgun (WGS) entry which is preliminary data.</text>
</comment>
<sequence length="221" mass="24532">MFEQLRRASDRRRHAQGEFAELFRPWHAAERGGERVALDCETTSLDVGHAELVSLAAVRFDARHIHTSSALSLYLQCPQGLQGDSIRIHRLRGIDLHGGEALGDALRQLLEFIGNRPLVGWCIDFDVAVINRHLRPRFGFDLPNQRHDLARDYVRRCKHEQPDAAPDLRFEAMADALGVPVIGRHTALGDAVTSALMAQRLMQAPLSPSQAPLSPSLASQA</sequence>
<dbReference type="EMBL" id="JAUORK010000010">
    <property type="protein sequence ID" value="MDO6672308.1"/>
    <property type="molecule type" value="Genomic_DNA"/>
</dbReference>
<reference evidence="4" key="1">
    <citation type="submission" date="2023-07" db="EMBL/GenBank/DDBJ databases">
        <title>Genome content predicts the carbon catabolic preferences of heterotrophic bacteria.</title>
        <authorList>
            <person name="Gralka M."/>
        </authorList>
    </citation>
    <scope>NUCLEOTIDE SEQUENCE</scope>
    <source>
        <strain evidence="4">C2R13</strain>
    </source>
</reference>
<evidence type="ECO:0000256" key="1">
    <source>
        <dbReference type="ARBA" id="ARBA00022722"/>
    </source>
</evidence>
<dbReference type="GO" id="GO:0004527">
    <property type="term" value="F:exonuclease activity"/>
    <property type="evidence" value="ECO:0007669"/>
    <property type="project" value="UniProtKB-KW"/>
</dbReference>
<evidence type="ECO:0000256" key="2">
    <source>
        <dbReference type="ARBA" id="ARBA00022839"/>
    </source>
</evidence>
<dbReference type="NCBIfam" id="NF006601">
    <property type="entry name" value="PRK09145.1"/>
    <property type="match status" value="1"/>
</dbReference>
<evidence type="ECO:0000313" key="5">
    <source>
        <dbReference type="Proteomes" id="UP001170481"/>
    </source>
</evidence>
<evidence type="ECO:0000313" key="4">
    <source>
        <dbReference type="EMBL" id="MDO6672308.1"/>
    </source>
</evidence>
<dbReference type="AlphaFoldDB" id="A0AAP4X1Q1"/>
<organism evidence="4 5">
    <name type="scientific">Cobetia amphilecti</name>
    <dbReference type="NCBI Taxonomy" id="1055104"/>
    <lineage>
        <taxon>Bacteria</taxon>
        <taxon>Pseudomonadati</taxon>
        <taxon>Pseudomonadota</taxon>
        <taxon>Gammaproteobacteria</taxon>
        <taxon>Oceanospirillales</taxon>
        <taxon>Halomonadaceae</taxon>
        <taxon>Cobetia</taxon>
    </lineage>
</organism>
<dbReference type="GO" id="GO:0003676">
    <property type="term" value="F:nucleic acid binding"/>
    <property type="evidence" value="ECO:0007669"/>
    <property type="project" value="InterPro"/>
</dbReference>
<dbReference type="SUPFAM" id="SSF53098">
    <property type="entry name" value="Ribonuclease H-like"/>
    <property type="match status" value="1"/>
</dbReference>
<dbReference type="GO" id="GO:0006259">
    <property type="term" value="P:DNA metabolic process"/>
    <property type="evidence" value="ECO:0007669"/>
    <property type="project" value="UniProtKB-ARBA"/>
</dbReference>